<accession>D8M1Z8</accession>
<dbReference type="RefSeq" id="XP_012896135.1">
    <property type="nucleotide sequence ID" value="XM_013040681.1"/>
</dbReference>
<dbReference type="InterPro" id="IPR005024">
    <property type="entry name" value="Snf7_fam"/>
</dbReference>
<keyword evidence="2" id="KW-1185">Reference proteome</keyword>
<dbReference type="Proteomes" id="UP000008312">
    <property type="component" value="Unassembled WGS sequence"/>
</dbReference>
<reference evidence="1" key="1">
    <citation type="submission" date="2010-02" db="EMBL/GenBank/DDBJ databases">
        <title>Sequencing and annotation of the Blastocystis hominis genome.</title>
        <authorList>
            <person name="Wincker P."/>
        </authorList>
    </citation>
    <scope>NUCLEOTIDE SEQUENCE</scope>
    <source>
        <strain evidence="1">Singapore isolate B</strain>
    </source>
</reference>
<dbReference type="GeneID" id="24919359"/>
<dbReference type="InParanoid" id="D8M1Z8"/>
<evidence type="ECO:0000313" key="1">
    <source>
        <dbReference type="EMBL" id="CBK22087.2"/>
    </source>
</evidence>
<sequence length="179" mass="19816">MLDNQSKRCVKESKIYEKRMRDEIAKGNQDTAKIYADSCVRLRNQAKQFMVMSCRVEAAALTMQQMYSMSSISSAMATSVRAIKGAAESMNLERMYKVTNDFKEACEDNNVMIAGFSNAFSEQSVDASEDSQALYEQAAMEYANKSGDSVQNAPLGDVSMPVNEPAQATSDLVNRLNNL</sequence>
<dbReference type="PANTHER" id="PTHR10476">
    <property type="entry name" value="CHARGED MULTIVESICULAR BODY PROTEIN"/>
    <property type="match status" value="1"/>
</dbReference>
<dbReference type="GO" id="GO:0007034">
    <property type="term" value="P:vacuolar transport"/>
    <property type="evidence" value="ECO:0007669"/>
    <property type="project" value="InterPro"/>
</dbReference>
<dbReference type="OrthoDB" id="10266568at2759"/>
<gene>
    <name evidence="1" type="ORF">GSBLH_T00002156001</name>
</gene>
<protein>
    <submittedName>
        <fullName evidence="1">Uncharacterized protein</fullName>
    </submittedName>
</protein>
<evidence type="ECO:0000313" key="2">
    <source>
        <dbReference type="Proteomes" id="UP000008312"/>
    </source>
</evidence>
<dbReference type="Pfam" id="PF03357">
    <property type="entry name" value="Snf7"/>
    <property type="match status" value="1"/>
</dbReference>
<dbReference type="AlphaFoldDB" id="D8M1Z8"/>
<proteinExistence type="predicted"/>
<organism evidence="1">
    <name type="scientific">Blastocystis hominis</name>
    <dbReference type="NCBI Taxonomy" id="12968"/>
    <lineage>
        <taxon>Eukaryota</taxon>
        <taxon>Sar</taxon>
        <taxon>Stramenopiles</taxon>
        <taxon>Bigyra</taxon>
        <taxon>Opalozoa</taxon>
        <taxon>Opalinata</taxon>
        <taxon>Blastocystidae</taxon>
        <taxon>Blastocystis</taxon>
    </lineage>
</organism>
<name>D8M1Z8_BLAHO</name>
<dbReference type="EMBL" id="FN668647">
    <property type="protein sequence ID" value="CBK22087.2"/>
    <property type="molecule type" value="Genomic_DNA"/>
</dbReference>
<dbReference type="Gene3D" id="6.10.140.1230">
    <property type="match status" value="1"/>
</dbReference>